<keyword evidence="9" id="KW-1185">Reference proteome</keyword>
<evidence type="ECO:0000256" key="2">
    <source>
        <dbReference type="ARBA" id="ARBA00022723"/>
    </source>
</evidence>
<evidence type="ECO:0000256" key="3">
    <source>
        <dbReference type="ARBA" id="ARBA00022833"/>
    </source>
</evidence>
<dbReference type="InterPro" id="IPR013149">
    <property type="entry name" value="ADH-like_C"/>
</dbReference>
<name>A0ABV5JN82_9ACTN</name>
<dbReference type="PROSITE" id="PS00059">
    <property type="entry name" value="ADH_ZINC"/>
    <property type="match status" value="1"/>
</dbReference>
<sequence>MKTRAAVVEGPGEPFRIAELDLDEPRADEILVRIKAVGLCHTDLTVASMLPAEMFPRVFGHEGAGVVEAVGSDITGVKAGDHVVMSFRSCRDCGHCSDGDFGYCENAMVLNNMGYRADGSTTYSRDGQPVAGSFFGQSSFSELAIGYADNVVVVDPSTDLTLAAPFGCGFLTGAGAVLNTIDPEPGSSLLVSGVGAVGLAAVAAARALGLETVVAVDTQDSRLEQAAALGAHVINPTTLPEVGGVEKIRELTGGGATAAVDTTAVPQVIKQGVQALAARGRMVVVGLGASEFPVDSIDLLYNGKSVQGCIEGDADPQTLIPRLLEMRAAGDLPLDELVTTYPFEDINRAVEEVTAGTVVKPVLVF</sequence>
<dbReference type="InterPro" id="IPR020843">
    <property type="entry name" value="ER"/>
</dbReference>
<dbReference type="InterPro" id="IPR002328">
    <property type="entry name" value="ADH_Zn_CS"/>
</dbReference>
<proteinExistence type="inferred from homology"/>
<organism evidence="8 9">
    <name type="scientific">Dietzia aerolata</name>
    <dbReference type="NCBI Taxonomy" id="595984"/>
    <lineage>
        <taxon>Bacteria</taxon>
        <taxon>Bacillati</taxon>
        <taxon>Actinomycetota</taxon>
        <taxon>Actinomycetes</taxon>
        <taxon>Mycobacteriales</taxon>
        <taxon>Dietziaceae</taxon>
        <taxon>Dietzia</taxon>
    </lineage>
</organism>
<dbReference type="Pfam" id="PF08240">
    <property type="entry name" value="ADH_N"/>
    <property type="match status" value="1"/>
</dbReference>
<evidence type="ECO:0000256" key="5">
    <source>
        <dbReference type="ARBA" id="ARBA00023027"/>
    </source>
</evidence>
<dbReference type="PANTHER" id="PTHR43880:SF12">
    <property type="entry name" value="ALCOHOL DEHYDROGENASE CLASS-3"/>
    <property type="match status" value="1"/>
</dbReference>
<evidence type="ECO:0000313" key="9">
    <source>
        <dbReference type="Proteomes" id="UP001589700"/>
    </source>
</evidence>
<dbReference type="Gene3D" id="3.40.50.720">
    <property type="entry name" value="NAD(P)-binding Rossmann-like Domain"/>
    <property type="match status" value="1"/>
</dbReference>
<comment type="caution">
    <text evidence="8">The sequence shown here is derived from an EMBL/GenBank/DDBJ whole genome shotgun (WGS) entry which is preliminary data.</text>
</comment>
<feature type="domain" description="Enoyl reductase (ER)" evidence="7">
    <location>
        <begin position="10"/>
        <end position="363"/>
    </location>
</feature>
<reference evidence="8 9" key="1">
    <citation type="submission" date="2024-09" db="EMBL/GenBank/DDBJ databases">
        <authorList>
            <person name="Sun Q."/>
            <person name="Mori K."/>
        </authorList>
    </citation>
    <scope>NUCLEOTIDE SEQUENCE [LARGE SCALE GENOMIC DNA]</scope>
    <source>
        <strain evidence="8 9">CCM 7659</strain>
    </source>
</reference>
<accession>A0ABV5JN82</accession>
<evidence type="ECO:0000256" key="1">
    <source>
        <dbReference type="ARBA" id="ARBA00008072"/>
    </source>
</evidence>
<evidence type="ECO:0000256" key="6">
    <source>
        <dbReference type="RuleBase" id="RU361277"/>
    </source>
</evidence>
<dbReference type="PANTHER" id="PTHR43880">
    <property type="entry name" value="ALCOHOL DEHYDROGENASE"/>
    <property type="match status" value="1"/>
</dbReference>
<dbReference type="InterPro" id="IPR036291">
    <property type="entry name" value="NAD(P)-bd_dom_sf"/>
</dbReference>
<comment type="cofactor">
    <cofactor evidence="6">
        <name>Zn(2+)</name>
        <dbReference type="ChEBI" id="CHEBI:29105"/>
    </cofactor>
</comment>
<comment type="similarity">
    <text evidence="1 6">Belongs to the zinc-containing alcohol dehydrogenase family.</text>
</comment>
<dbReference type="SMART" id="SM00829">
    <property type="entry name" value="PKS_ER"/>
    <property type="match status" value="1"/>
</dbReference>
<gene>
    <name evidence="8" type="ORF">ACFFVD_01165</name>
</gene>
<keyword evidence="5" id="KW-0520">NAD</keyword>
<dbReference type="Proteomes" id="UP001589700">
    <property type="component" value="Unassembled WGS sequence"/>
</dbReference>
<protein>
    <submittedName>
        <fullName evidence="8">NAD(P)-dependent alcohol dehydrogenase</fullName>
    </submittedName>
</protein>
<dbReference type="EMBL" id="JBHMDY010000001">
    <property type="protein sequence ID" value="MFB9258410.1"/>
    <property type="molecule type" value="Genomic_DNA"/>
</dbReference>
<dbReference type="InterPro" id="IPR011032">
    <property type="entry name" value="GroES-like_sf"/>
</dbReference>
<dbReference type="CDD" id="cd08278">
    <property type="entry name" value="benzyl_alcohol_DH"/>
    <property type="match status" value="1"/>
</dbReference>
<dbReference type="InterPro" id="IPR013154">
    <property type="entry name" value="ADH-like_N"/>
</dbReference>
<keyword evidence="2 6" id="KW-0479">Metal-binding</keyword>
<dbReference type="RefSeq" id="WP_182632552.1">
    <property type="nucleotide sequence ID" value="NZ_JAALDM010000156.1"/>
</dbReference>
<evidence type="ECO:0000256" key="4">
    <source>
        <dbReference type="ARBA" id="ARBA00023002"/>
    </source>
</evidence>
<dbReference type="Gene3D" id="3.90.180.10">
    <property type="entry name" value="Medium-chain alcohol dehydrogenases, catalytic domain"/>
    <property type="match status" value="1"/>
</dbReference>
<dbReference type="Pfam" id="PF00107">
    <property type="entry name" value="ADH_zinc_N"/>
    <property type="match status" value="1"/>
</dbReference>
<keyword evidence="4" id="KW-0560">Oxidoreductase</keyword>
<evidence type="ECO:0000313" key="8">
    <source>
        <dbReference type="EMBL" id="MFB9258410.1"/>
    </source>
</evidence>
<evidence type="ECO:0000259" key="7">
    <source>
        <dbReference type="SMART" id="SM00829"/>
    </source>
</evidence>
<dbReference type="SUPFAM" id="SSF50129">
    <property type="entry name" value="GroES-like"/>
    <property type="match status" value="1"/>
</dbReference>
<keyword evidence="3 6" id="KW-0862">Zinc</keyword>
<dbReference type="SUPFAM" id="SSF51735">
    <property type="entry name" value="NAD(P)-binding Rossmann-fold domains"/>
    <property type="match status" value="1"/>
</dbReference>